<dbReference type="PANTHER" id="PTHR23513:SF18">
    <property type="entry name" value="INTEGRAL MEMBRANE PROTEIN"/>
    <property type="match status" value="1"/>
</dbReference>
<evidence type="ECO:0000256" key="2">
    <source>
        <dbReference type="ARBA" id="ARBA00022475"/>
    </source>
</evidence>
<proteinExistence type="predicted"/>
<sequence length="398" mass="41971">MSGWKANSRFQQLAFTHAAMMGGEAAMVVALADSFFFDVDPNGARSRVLAFLLVSFAPFLLVAPAIGPAIDRVRGGRKLIVQVVAASRIVVQLLMMRFADDIVLFPLVFAALVLQKTYTVSKSALVPAVVRGDAELVEANSKLGVIAGVAGTIAVIPAGALQLTIGSPATLLYGALLFGVALMFSIGLPDELRVDTHEPSAATELEPTVGLQLGWVAMFILRAAAGFMLFHLAFWFRGEPNEKQLLALAVGLSSIGTLIGNSVAPRLRRTLHEERMLVVALVAPAIVGLAATIVGGPLLGIAVATVVNFAAALGRLSFESIVQRDGPDTNRGQAFAQFETRFQLGWVIAAVIPILLDLPGRVGFALVTCVFALAAFNYLLGIRAPTGHGRMPPEPAPS</sequence>
<dbReference type="OrthoDB" id="5170137at2"/>
<reference evidence="7 8" key="1">
    <citation type="submission" date="2019-03" db="EMBL/GenBank/DDBJ databases">
        <title>Sequencing the genomes of 1000 actinobacteria strains.</title>
        <authorList>
            <person name="Klenk H.-P."/>
        </authorList>
    </citation>
    <scope>NUCLEOTIDE SEQUENCE [LARGE SCALE GENOMIC DNA]</scope>
    <source>
        <strain evidence="7 8">DSM 18936</strain>
    </source>
</reference>
<organism evidence="7 8">
    <name type="scientific">Ilumatobacter fluminis</name>
    <dbReference type="NCBI Taxonomy" id="467091"/>
    <lineage>
        <taxon>Bacteria</taxon>
        <taxon>Bacillati</taxon>
        <taxon>Actinomycetota</taxon>
        <taxon>Acidimicrobiia</taxon>
        <taxon>Acidimicrobiales</taxon>
        <taxon>Ilumatobacteraceae</taxon>
        <taxon>Ilumatobacter</taxon>
    </lineage>
</organism>
<dbReference type="SUPFAM" id="SSF103473">
    <property type="entry name" value="MFS general substrate transporter"/>
    <property type="match status" value="1"/>
</dbReference>
<comment type="caution">
    <text evidence="7">The sequence shown here is derived from an EMBL/GenBank/DDBJ whole genome shotgun (WGS) entry which is preliminary data.</text>
</comment>
<dbReference type="GO" id="GO:0022857">
    <property type="term" value="F:transmembrane transporter activity"/>
    <property type="evidence" value="ECO:0007669"/>
    <property type="project" value="InterPro"/>
</dbReference>
<dbReference type="InterPro" id="IPR036259">
    <property type="entry name" value="MFS_trans_sf"/>
</dbReference>
<dbReference type="Gene3D" id="1.20.1250.20">
    <property type="entry name" value="MFS general substrate transporter like domains"/>
    <property type="match status" value="1"/>
</dbReference>
<dbReference type="Proteomes" id="UP000294558">
    <property type="component" value="Unassembled WGS sequence"/>
</dbReference>
<evidence type="ECO:0000256" key="4">
    <source>
        <dbReference type="ARBA" id="ARBA00022989"/>
    </source>
</evidence>
<keyword evidence="3 6" id="KW-0812">Transmembrane</keyword>
<keyword evidence="4 6" id="KW-1133">Transmembrane helix</keyword>
<accession>A0A4R7I2Q9</accession>
<dbReference type="GO" id="GO:0005886">
    <property type="term" value="C:plasma membrane"/>
    <property type="evidence" value="ECO:0007669"/>
    <property type="project" value="UniProtKB-SubCell"/>
</dbReference>
<feature type="transmembrane region" description="Helical" evidence="6">
    <location>
        <begin position="276"/>
        <end position="293"/>
    </location>
</feature>
<evidence type="ECO:0000256" key="3">
    <source>
        <dbReference type="ARBA" id="ARBA00022692"/>
    </source>
</evidence>
<keyword evidence="5 6" id="KW-0472">Membrane</keyword>
<feature type="transmembrane region" description="Helical" evidence="6">
    <location>
        <begin position="362"/>
        <end position="381"/>
    </location>
</feature>
<dbReference type="Pfam" id="PF07690">
    <property type="entry name" value="MFS_1"/>
    <property type="match status" value="1"/>
</dbReference>
<evidence type="ECO:0000313" key="7">
    <source>
        <dbReference type="EMBL" id="TDT17831.1"/>
    </source>
</evidence>
<dbReference type="EMBL" id="SOAU01000001">
    <property type="protein sequence ID" value="TDT17831.1"/>
    <property type="molecule type" value="Genomic_DNA"/>
</dbReference>
<evidence type="ECO:0000313" key="8">
    <source>
        <dbReference type="Proteomes" id="UP000294558"/>
    </source>
</evidence>
<feature type="transmembrane region" description="Helical" evidence="6">
    <location>
        <begin position="245"/>
        <end position="264"/>
    </location>
</feature>
<feature type="transmembrane region" description="Helical" evidence="6">
    <location>
        <begin position="48"/>
        <end position="67"/>
    </location>
</feature>
<feature type="transmembrane region" description="Helical" evidence="6">
    <location>
        <begin position="142"/>
        <end position="165"/>
    </location>
</feature>
<feature type="transmembrane region" description="Helical" evidence="6">
    <location>
        <begin position="209"/>
        <end position="233"/>
    </location>
</feature>
<evidence type="ECO:0000256" key="5">
    <source>
        <dbReference type="ARBA" id="ARBA00023136"/>
    </source>
</evidence>
<dbReference type="RefSeq" id="WP_133870092.1">
    <property type="nucleotide sequence ID" value="NZ_SOAU01000001.1"/>
</dbReference>
<protein>
    <submittedName>
        <fullName evidence="7">MFS transporter</fullName>
    </submittedName>
</protein>
<dbReference type="AlphaFoldDB" id="A0A4R7I2Q9"/>
<dbReference type="PANTHER" id="PTHR23513">
    <property type="entry name" value="INTEGRAL MEMBRANE EFFLUX PROTEIN-RELATED"/>
    <property type="match status" value="1"/>
</dbReference>
<gene>
    <name evidence="7" type="ORF">BDK89_3444</name>
</gene>
<name>A0A4R7I2Q9_9ACTN</name>
<evidence type="ECO:0000256" key="6">
    <source>
        <dbReference type="SAM" id="Phobius"/>
    </source>
</evidence>
<keyword evidence="2" id="KW-1003">Cell membrane</keyword>
<evidence type="ECO:0000256" key="1">
    <source>
        <dbReference type="ARBA" id="ARBA00004651"/>
    </source>
</evidence>
<dbReference type="InterPro" id="IPR011701">
    <property type="entry name" value="MFS"/>
</dbReference>
<comment type="subcellular location">
    <subcellularLocation>
        <location evidence="1">Cell membrane</location>
        <topology evidence="1">Multi-pass membrane protein</topology>
    </subcellularLocation>
</comment>
<keyword evidence="8" id="KW-1185">Reference proteome</keyword>
<feature type="transmembrane region" description="Helical" evidence="6">
    <location>
        <begin position="171"/>
        <end position="188"/>
    </location>
</feature>